<dbReference type="Pfam" id="PF08448">
    <property type="entry name" value="PAS_4"/>
    <property type="match status" value="1"/>
</dbReference>
<proteinExistence type="predicted"/>
<dbReference type="InterPro" id="IPR013767">
    <property type="entry name" value="PAS_fold"/>
</dbReference>
<dbReference type="Pfam" id="PF00563">
    <property type="entry name" value="EAL"/>
    <property type="match status" value="1"/>
</dbReference>
<gene>
    <name evidence="3" type="ORF">N783_01195</name>
</gene>
<dbReference type="GO" id="GO:0006355">
    <property type="term" value="P:regulation of DNA-templated transcription"/>
    <property type="evidence" value="ECO:0007669"/>
    <property type="project" value="InterPro"/>
</dbReference>
<evidence type="ECO:0000313" key="3">
    <source>
        <dbReference type="EMBL" id="KGX90135.1"/>
    </source>
</evidence>
<dbReference type="STRING" id="1385511.GCA_000425225_02616"/>
<feature type="domain" description="PAS" evidence="1">
    <location>
        <begin position="444"/>
        <end position="503"/>
    </location>
</feature>
<dbReference type="CDD" id="cd01948">
    <property type="entry name" value="EAL"/>
    <property type="match status" value="1"/>
</dbReference>
<keyword evidence="4" id="KW-1185">Reference proteome</keyword>
<dbReference type="InterPro" id="IPR035965">
    <property type="entry name" value="PAS-like_dom_sf"/>
</dbReference>
<reference evidence="3 4" key="1">
    <citation type="submission" date="2013-08" db="EMBL/GenBank/DDBJ databases">
        <authorList>
            <person name="Huang J."/>
            <person name="Wang G."/>
        </authorList>
    </citation>
    <scope>NUCLEOTIDE SEQUENCE [LARGE SCALE GENOMIC DNA]</scope>
    <source>
        <strain evidence="3 4">BH030004</strain>
    </source>
</reference>
<evidence type="ECO:0000259" key="1">
    <source>
        <dbReference type="PROSITE" id="PS50112"/>
    </source>
</evidence>
<dbReference type="SMART" id="SM00052">
    <property type="entry name" value="EAL"/>
    <property type="match status" value="1"/>
</dbReference>
<dbReference type="SUPFAM" id="SSF141868">
    <property type="entry name" value="EAL domain-like"/>
    <property type="match status" value="1"/>
</dbReference>
<accession>A0A0A5GG98</accession>
<dbReference type="InterPro" id="IPR052155">
    <property type="entry name" value="Biofilm_reg_signaling"/>
</dbReference>
<feature type="domain" description="EAL" evidence="2">
    <location>
        <begin position="43"/>
        <end position="296"/>
    </location>
</feature>
<evidence type="ECO:0000313" key="4">
    <source>
        <dbReference type="Proteomes" id="UP000030403"/>
    </source>
</evidence>
<dbReference type="Proteomes" id="UP000030403">
    <property type="component" value="Unassembled WGS sequence"/>
</dbReference>
<dbReference type="PROSITE" id="PS50883">
    <property type="entry name" value="EAL"/>
    <property type="match status" value="1"/>
</dbReference>
<dbReference type="NCBIfam" id="TIGR00229">
    <property type="entry name" value="sensory_box"/>
    <property type="match status" value="2"/>
</dbReference>
<dbReference type="eggNOG" id="COG5001">
    <property type="taxonomic scope" value="Bacteria"/>
</dbReference>
<dbReference type="PANTHER" id="PTHR44757:SF2">
    <property type="entry name" value="BIOFILM ARCHITECTURE MAINTENANCE PROTEIN MBAA"/>
    <property type="match status" value="1"/>
</dbReference>
<name>A0A0A5GG98_9BACI</name>
<evidence type="ECO:0008006" key="5">
    <source>
        <dbReference type="Google" id="ProtNLM"/>
    </source>
</evidence>
<dbReference type="PANTHER" id="PTHR44757">
    <property type="entry name" value="DIGUANYLATE CYCLASE DGCP"/>
    <property type="match status" value="1"/>
</dbReference>
<sequence length="551" mass="62317">MVYLIGIGVLVVSLCSFYILKQKGNISTLLKKDDEINQITMNKGITEDDLKKALERNEFTLFYQPKLHLRTFEITGAEALIRWEHPEKGLVPPNEFIPIAEATGMILPIGKWALHTACKQTKTWQNDGLSDMVISVNLSGGQLFQPNLADEIQNILQEVNLSPKYLELEVTESMMMDFELGIQALKELKRIGVQISLDDFGTGYSSLSYLKDLPIDKLKIDQSFVYNCTEDAKDETIVKTIIAMSHELDLGVVAEGVETKGHLLKLQNNLCDEAQGYFFSKPLPPEEFVSKFAEIQDHPHAFSLSKEVSREKEMERLILNAQNELTETVRQQQGMIFKFEKVGDRFIHTLCDGELLYKVGLIPEKVVGKELKDFLAYEDLQPKLSYYERAWSGEDHVTYEGNFGDVYYLASLRPVRKGGEVKAVIGSCVDITERKQIEKELLQSETTNRFVLDNVSDLVITLDPNDTIMYASPSVEKVLGYSVQDIIGDSIQNYIYFGLPHEEGESHLVFQDIDGGRVEVEVIFNSLISDKGQLEKKVLVGHLHSMIKSTI</sequence>
<dbReference type="EMBL" id="AVPF01000009">
    <property type="protein sequence ID" value="KGX90135.1"/>
    <property type="molecule type" value="Genomic_DNA"/>
</dbReference>
<dbReference type="CDD" id="cd00130">
    <property type="entry name" value="PAS"/>
    <property type="match status" value="1"/>
</dbReference>
<dbReference type="InterPro" id="IPR035919">
    <property type="entry name" value="EAL_sf"/>
</dbReference>
<dbReference type="Pfam" id="PF00989">
    <property type="entry name" value="PAS"/>
    <property type="match status" value="1"/>
</dbReference>
<dbReference type="SUPFAM" id="SSF55785">
    <property type="entry name" value="PYP-like sensor domain (PAS domain)"/>
    <property type="match status" value="2"/>
</dbReference>
<dbReference type="Gene3D" id="3.20.20.450">
    <property type="entry name" value="EAL domain"/>
    <property type="match status" value="1"/>
</dbReference>
<organism evidence="3 4">
    <name type="scientific">Pontibacillus marinus BH030004 = DSM 16465</name>
    <dbReference type="NCBI Taxonomy" id="1385511"/>
    <lineage>
        <taxon>Bacteria</taxon>
        <taxon>Bacillati</taxon>
        <taxon>Bacillota</taxon>
        <taxon>Bacilli</taxon>
        <taxon>Bacillales</taxon>
        <taxon>Bacillaceae</taxon>
        <taxon>Pontibacillus</taxon>
    </lineage>
</organism>
<dbReference type="Gene3D" id="3.30.450.20">
    <property type="entry name" value="PAS domain"/>
    <property type="match status" value="2"/>
</dbReference>
<protein>
    <recommendedName>
        <fullName evidence="5">Diguanylate cyclase</fullName>
    </recommendedName>
</protein>
<dbReference type="InterPro" id="IPR000014">
    <property type="entry name" value="PAS"/>
</dbReference>
<dbReference type="InterPro" id="IPR013656">
    <property type="entry name" value="PAS_4"/>
</dbReference>
<dbReference type="RefSeq" id="WP_051255060.1">
    <property type="nucleotide sequence ID" value="NZ_AULJ01000032.1"/>
</dbReference>
<dbReference type="OrthoDB" id="9759607at2"/>
<dbReference type="AlphaFoldDB" id="A0A0A5GG98"/>
<evidence type="ECO:0000259" key="2">
    <source>
        <dbReference type="PROSITE" id="PS50883"/>
    </source>
</evidence>
<dbReference type="SMART" id="SM00091">
    <property type="entry name" value="PAS"/>
    <property type="match status" value="1"/>
</dbReference>
<comment type="caution">
    <text evidence="3">The sequence shown here is derived from an EMBL/GenBank/DDBJ whole genome shotgun (WGS) entry which is preliminary data.</text>
</comment>
<dbReference type="PROSITE" id="PS50112">
    <property type="entry name" value="PAS"/>
    <property type="match status" value="1"/>
</dbReference>
<dbReference type="FunFam" id="3.20.20.450:FF:000001">
    <property type="entry name" value="Cyclic di-GMP phosphodiesterase yahA"/>
    <property type="match status" value="1"/>
</dbReference>
<dbReference type="InterPro" id="IPR001633">
    <property type="entry name" value="EAL_dom"/>
</dbReference>